<evidence type="ECO:0000313" key="3">
    <source>
        <dbReference type="Proteomes" id="UP000283738"/>
    </source>
</evidence>
<comment type="caution">
    <text evidence="2">The sequence shown here is derived from an EMBL/GenBank/DDBJ whole genome shotgun (WGS) entry which is preliminary data.</text>
</comment>
<name>A0A412BAX5_9FIRM</name>
<proteinExistence type="predicted"/>
<keyword evidence="1" id="KW-0812">Transmembrane</keyword>
<feature type="transmembrane region" description="Helical" evidence="1">
    <location>
        <begin position="39"/>
        <end position="59"/>
    </location>
</feature>
<evidence type="ECO:0000313" key="2">
    <source>
        <dbReference type="EMBL" id="RGQ50633.1"/>
    </source>
</evidence>
<evidence type="ECO:0000256" key="1">
    <source>
        <dbReference type="SAM" id="Phobius"/>
    </source>
</evidence>
<dbReference type="RefSeq" id="WP_118109531.1">
    <property type="nucleotide sequence ID" value="NZ_QRTF01000011.1"/>
</dbReference>
<keyword evidence="1" id="KW-1133">Transmembrane helix</keyword>
<keyword evidence="1" id="KW-0472">Membrane</keyword>
<reference evidence="2 3" key="1">
    <citation type="submission" date="2018-08" db="EMBL/GenBank/DDBJ databases">
        <title>A genome reference for cultivated species of the human gut microbiota.</title>
        <authorList>
            <person name="Zou Y."/>
            <person name="Xue W."/>
            <person name="Luo G."/>
        </authorList>
    </citation>
    <scope>NUCLEOTIDE SEQUENCE [LARGE SCALE GENOMIC DNA]</scope>
    <source>
        <strain evidence="2 3">AF28-15</strain>
    </source>
</reference>
<organism evidence="2 3">
    <name type="scientific">Roseburia inulinivorans</name>
    <dbReference type="NCBI Taxonomy" id="360807"/>
    <lineage>
        <taxon>Bacteria</taxon>
        <taxon>Bacillati</taxon>
        <taxon>Bacillota</taxon>
        <taxon>Clostridia</taxon>
        <taxon>Lachnospirales</taxon>
        <taxon>Lachnospiraceae</taxon>
        <taxon>Roseburia</taxon>
    </lineage>
</organism>
<sequence>MKAKKQEFKKKVVLSTGAIFVCTCIVALIFSWNEKPTEVFTYIIPTAGGVFGAAVIWYLKAVQLENGIKIQLGMIKKLIDLGEENPAEEIKERTIQKMKDKTEALIDEALEPTEIQNF</sequence>
<accession>A0A412BAX5</accession>
<protein>
    <submittedName>
        <fullName evidence="2">Uncharacterized protein</fullName>
    </submittedName>
</protein>
<dbReference type="AlphaFoldDB" id="A0A412BAX5"/>
<dbReference type="EMBL" id="QRTF01000011">
    <property type="protein sequence ID" value="RGQ50633.1"/>
    <property type="molecule type" value="Genomic_DNA"/>
</dbReference>
<dbReference type="Proteomes" id="UP000283738">
    <property type="component" value="Unassembled WGS sequence"/>
</dbReference>
<feature type="transmembrane region" description="Helical" evidence="1">
    <location>
        <begin position="12"/>
        <end position="33"/>
    </location>
</feature>
<gene>
    <name evidence="2" type="ORF">DWY96_06705</name>
</gene>